<accession>A0ABD5MIU2</accession>
<gene>
    <name evidence="2" type="ORF">ACFFOL_05910</name>
</gene>
<evidence type="ECO:0000313" key="3">
    <source>
        <dbReference type="Proteomes" id="UP001589595"/>
    </source>
</evidence>
<proteinExistence type="predicted"/>
<dbReference type="AlphaFoldDB" id="A0ABD5MIU2"/>
<sequence>MTAYALIECPQCHELFIVEDSDKVTITCRQCQHTRLHRNIRYTKTGSVAELREIRSRLNADRAGEAHPDQTVAEQGNQIYWAPSISDGWSPEYEDAFQTQAEQLAERQRTTQREAFADQVEFGVDAPAPIRPDEDLPARSPVNEANAIEVEDVSDLPAVTDETVLEFETTGQTFVDGGQQPLVAEVTGLEPTVTEADRLLVALLPATIRGIAYFAHRRKFTARTAHQLAHVLIHERGIVAGNGAWAHAAAKYALIYQDGPAVEGVGETWSDRIDAVRRRAGLSLTADGSISKADAERQVTRAMLLRTLTAFASGQDAAREGFGREDLIRSVVPALALRKRPARLRVTLDRREWLDALSGDDTRRIERLLGVLEVLSIVVDVCISVPGGLDGKLFGELEEALPVWTDERLTETRDRFHSRSVDGHDRLAPLEAYRAARKYAGRGSTKKYSVLAALSQDDLQRASAVVDTGVCLAAVGSVYGFLAELADAGLAEQVGQKWRLTPLGAAAAELLNDALVLVHPEQQANWTGLATPCNSTNKCSAQRQPSHGEGETAGETDTADRNDRLPPTARSLDRDIARVKPPQGATHLQYFGEYDTDHRRYSSEFQHRVLRSLAQDAVVTCVDTPTEELYPAPESVDGDLEDGDDLGAGKVTQANFDAKTATLVAPLQWGGSDSMLTRLGRMLFDPHLWEQMSMDERIGDDLGKIPLDGLDVDDDVEGYLYGHQFGWLATDDDHPAVDPDKTVRSNWVDRVRGRCAHLLKLLADDETYQNAEQGKELKELGQGILTMGTKLLHAVGIEVVFPIRVPNVGNLLRNPSALADFSDFFRYTVPKHFAFGHHAAHRHTVETDGERLKHRLSLEMDETDRHAEPTARWVIQGGSADPTAASADDLRPFVEDALGAVKPREAVAEGAEDAPVIDISVTSASTYRWTRDYLERELAEKGWEDLRGDRSQWVNPDSDDIERLARVLVAMTARGEAWRTSGLAIAEAVHSLPAREGTEQLTTRDIEFALSQISPEHVLPTLPPSAGKCLQKLLAADEPLRARELYEERVGISESMWRTIREDLEGLQFVTREDDGLLVATVSPWWSSRDGGVRTLDAEEELWMAAMHEDGHVNWGAMVLLDDADLLHDPDGVCGADDWQRPPKDIDIDDLRSLDRRLGAWAPVIATLVDEAPDQETTTVARVGRLPAGLENRQTAFVRGSSNIASDGSWGVE</sequence>
<comment type="caution">
    <text evidence="2">The sequence shown here is derived from an EMBL/GenBank/DDBJ whole genome shotgun (WGS) entry which is preliminary data.</text>
</comment>
<dbReference type="RefSeq" id="WP_222923531.1">
    <property type="nucleotide sequence ID" value="NZ_CP082287.1"/>
</dbReference>
<reference evidence="2" key="1">
    <citation type="submission" date="2024-09" db="EMBL/GenBank/DDBJ databases">
        <authorList>
            <person name="Sun Q."/>
        </authorList>
    </citation>
    <scope>NUCLEOTIDE SEQUENCE [LARGE SCALE GENOMIC DNA]</scope>
    <source>
        <strain evidence="2">JCM 31273</strain>
    </source>
</reference>
<evidence type="ECO:0000313" key="2">
    <source>
        <dbReference type="EMBL" id="MFB9823714.1"/>
    </source>
</evidence>
<keyword evidence="3" id="KW-1185">Reference proteome</keyword>
<name>A0ABD5MIU2_9EURY</name>
<organism evidence="2 3">
    <name type="scientific">Halobaculum roseum</name>
    <dbReference type="NCBI Taxonomy" id="2175149"/>
    <lineage>
        <taxon>Archaea</taxon>
        <taxon>Methanobacteriati</taxon>
        <taxon>Methanobacteriota</taxon>
        <taxon>Stenosarchaea group</taxon>
        <taxon>Halobacteria</taxon>
        <taxon>Halobacteriales</taxon>
        <taxon>Haloferacaceae</taxon>
        <taxon>Halobaculum</taxon>
    </lineage>
</organism>
<protein>
    <submittedName>
        <fullName evidence="2">Uncharacterized protein</fullName>
    </submittedName>
</protein>
<feature type="compositionally biased region" description="Polar residues" evidence="1">
    <location>
        <begin position="536"/>
        <end position="545"/>
    </location>
</feature>
<dbReference type="Proteomes" id="UP001589595">
    <property type="component" value="Unassembled WGS sequence"/>
</dbReference>
<feature type="region of interest" description="Disordered" evidence="1">
    <location>
        <begin position="536"/>
        <end position="570"/>
    </location>
</feature>
<dbReference type="EMBL" id="JBHMAJ010000005">
    <property type="protein sequence ID" value="MFB9823714.1"/>
    <property type="molecule type" value="Genomic_DNA"/>
</dbReference>
<evidence type="ECO:0000256" key="1">
    <source>
        <dbReference type="SAM" id="MobiDB-lite"/>
    </source>
</evidence>
<dbReference type="GeneID" id="67212469"/>